<dbReference type="Gene3D" id="1.10.10.10">
    <property type="entry name" value="Winged helix-like DNA-binding domain superfamily/Winged helix DNA-binding domain"/>
    <property type="match status" value="4"/>
</dbReference>
<dbReference type="GeneID" id="112049144"/>
<evidence type="ECO:0000313" key="12">
    <source>
        <dbReference type="RefSeq" id="XP_052744545.1"/>
    </source>
</evidence>
<dbReference type="Pfam" id="PF08221">
    <property type="entry name" value="HTH_9"/>
    <property type="match status" value="1"/>
</dbReference>
<evidence type="ECO:0000256" key="2">
    <source>
        <dbReference type="ARBA" id="ARBA00007206"/>
    </source>
</evidence>
<dbReference type="GO" id="GO:0006351">
    <property type="term" value="P:DNA-templated transcription"/>
    <property type="evidence" value="ECO:0007669"/>
    <property type="project" value="InterPro"/>
</dbReference>
<dbReference type="InterPro" id="IPR013197">
    <property type="entry name" value="RNA_pol_III_RPC82-rel_HTH"/>
</dbReference>
<organism evidence="10 11">
    <name type="scientific">Bicyclus anynana</name>
    <name type="common">Squinting bush brown butterfly</name>
    <dbReference type="NCBI Taxonomy" id="110368"/>
    <lineage>
        <taxon>Eukaryota</taxon>
        <taxon>Metazoa</taxon>
        <taxon>Ecdysozoa</taxon>
        <taxon>Arthropoda</taxon>
        <taxon>Hexapoda</taxon>
        <taxon>Insecta</taxon>
        <taxon>Pterygota</taxon>
        <taxon>Neoptera</taxon>
        <taxon>Endopterygota</taxon>
        <taxon>Lepidoptera</taxon>
        <taxon>Glossata</taxon>
        <taxon>Ditrysia</taxon>
        <taxon>Papilionoidea</taxon>
        <taxon>Nymphalidae</taxon>
        <taxon>Satyrinae</taxon>
        <taxon>Satyrini</taxon>
        <taxon>Mycalesina</taxon>
        <taxon>Bicyclus</taxon>
    </lineage>
</organism>
<dbReference type="Pfam" id="PF05645">
    <property type="entry name" value="RNA_pol_Rpc82"/>
    <property type="match status" value="1"/>
</dbReference>
<protein>
    <recommendedName>
        <fullName evidence="6">DNA-directed RNA polymerase III subunit RPC3</fullName>
        <shortName evidence="6">RNA polymerase III subunit C3</shortName>
    </recommendedName>
</protein>
<name>A0A6J1NCG7_BICAN</name>
<dbReference type="InterPro" id="IPR036388">
    <property type="entry name" value="WH-like_DNA-bd_sf"/>
</dbReference>
<evidence type="ECO:0000259" key="9">
    <source>
        <dbReference type="Pfam" id="PF22536"/>
    </source>
</evidence>
<dbReference type="InterPro" id="IPR039748">
    <property type="entry name" value="RPC3"/>
</dbReference>
<dbReference type="PANTHER" id="PTHR12949">
    <property type="entry name" value="RNA POLYMERASE III DNA DIRECTED -RELATED"/>
    <property type="match status" value="1"/>
</dbReference>
<sequence length="502" mass="57385">MSHQLGRIVSQILHRYFGEIVQNVGYDLFIYGSKSINMIVKTTGLPRTRIVDSLRTLLKFDLATFESTDVFVNYKLLPENILLLIRYPRYLLQMKSKYGSEAEMLVEELLQQASCSATVLIVTVMNKYKDDKEKNINMINLKDTFISLVTAGYIQQAPVAELNEGSEAPILVPVETKVPELDLRDLMQAMANNLADVKDNTYWKVNYDRFHLDFRDDLMIKAITRRIDENAGELMRLLLEQMYLTMAPWAAESCPVPAVELRESARRLADRPLLQQHVDQYLRVIEESGGEFVRRCGDAGGGQYAVCARRAAERLLEALLDHCVTERLGSKAHRIFRLIRSKKYIEEEDIQKNAMLPNKECKELTYKLLEEHFISVQPMRKAASAGGTAKAIYLYHVKIHEVAHTVREMCYRALHNVISVGAHMRQSHARLLDKQRRVRSIVHGMRVRGEPQDNIDDVLETLTPPELAAVSAAEAKLRTLAAAEIELDRALFILTCYFAYPR</sequence>
<evidence type="ECO:0000256" key="4">
    <source>
        <dbReference type="ARBA" id="ARBA00023163"/>
    </source>
</evidence>
<dbReference type="OrthoDB" id="272392at2759"/>
<keyword evidence="4 6" id="KW-0804">Transcription</keyword>
<evidence type="ECO:0000256" key="5">
    <source>
        <dbReference type="ARBA" id="ARBA00023242"/>
    </source>
</evidence>
<evidence type="ECO:0000259" key="7">
    <source>
        <dbReference type="Pfam" id="PF05645"/>
    </source>
</evidence>
<gene>
    <name evidence="11 12" type="primary">LOC112049144</name>
</gene>
<dbReference type="InterPro" id="IPR055207">
    <property type="entry name" value="POLR3C_WHD"/>
</dbReference>
<evidence type="ECO:0000313" key="11">
    <source>
        <dbReference type="RefSeq" id="XP_023942711.1"/>
    </source>
</evidence>
<reference evidence="11" key="1">
    <citation type="submission" date="2025-04" db="UniProtKB">
        <authorList>
            <consortium name="RefSeq"/>
        </authorList>
    </citation>
    <scope>IDENTIFICATION</scope>
</reference>
<evidence type="ECO:0000256" key="1">
    <source>
        <dbReference type="ARBA" id="ARBA00004123"/>
    </source>
</evidence>
<accession>A0A6J1NCG7</accession>
<dbReference type="Pfam" id="PF20912">
    <property type="entry name" value="RPC3_helical"/>
    <property type="match status" value="1"/>
</dbReference>
<feature type="domain" description="RNA polymerase III Rpc82 C -terminal" evidence="7">
    <location>
        <begin position="196"/>
        <end position="315"/>
    </location>
</feature>
<evidence type="ECO:0000256" key="6">
    <source>
        <dbReference type="RuleBase" id="RU367076"/>
    </source>
</evidence>
<comment type="similarity">
    <text evidence="2 6">Belongs to the eukaryotic RPC3/POLR3C RNA polymerase subunit family.</text>
</comment>
<keyword evidence="5 6" id="KW-0539">Nucleus</keyword>
<evidence type="ECO:0000313" key="10">
    <source>
        <dbReference type="Proteomes" id="UP001652582"/>
    </source>
</evidence>
<comment type="subcellular location">
    <subcellularLocation>
        <location evidence="1 6">Nucleus</location>
    </subcellularLocation>
</comment>
<dbReference type="GO" id="GO:0005666">
    <property type="term" value="C:RNA polymerase III complex"/>
    <property type="evidence" value="ECO:0007669"/>
    <property type="project" value="UniProtKB-UniRule"/>
</dbReference>
<dbReference type="Gene3D" id="6.10.140.1450">
    <property type="match status" value="1"/>
</dbReference>
<dbReference type="GO" id="GO:0003697">
    <property type="term" value="F:single-stranded DNA binding"/>
    <property type="evidence" value="ECO:0007669"/>
    <property type="project" value="UniProtKB-UniRule"/>
</dbReference>
<comment type="function">
    <text evidence="6">DNA-dependent RNA polymerase catalyzes the transcription of DNA into RNA using the four ribonucleoside triphosphates as substrates. Specific core component of RNA polymerase III which synthesizes small RNAs, such as 5S rRNA and tRNAs.</text>
</comment>
<dbReference type="AlphaFoldDB" id="A0A6J1NCG7"/>
<feature type="domain" description="RNA polymerase III subunit RPC82-related helix-turn-helix" evidence="8">
    <location>
        <begin position="9"/>
        <end position="65"/>
    </location>
</feature>
<keyword evidence="10" id="KW-1185">Reference proteome</keyword>
<dbReference type="CTD" id="10623"/>
<evidence type="ECO:0000256" key="3">
    <source>
        <dbReference type="ARBA" id="ARBA00022478"/>
    </source>
</evidence>
<dbReference type="PANTHER" id="PTHR12949:SF0">
    <property type="entry name" value="DNA-DIRECTED RNA POLYMERASE III SUBUNIT RPC3"/>
    <property type="match status" value="1"/>
</dbReference>
<dbReference type="KEGG" id="bany:112049144"/>
<dbReference type="Proteomes" id="UP001652582">
    <property type="component" value="Chromosome 23"/>
</dbReference>
<evidence type="ECO:0000259" key="8">
    <source>
        <dbReference type="Pfam" id="PF08221"/>
    </source>
</evidence>
<keyword evidence="3 6" id="KW-0240">DNA-directed RNA polymerase</keyword>
<dbReference type="RefSeq" id="XP_023942711.1">
    <property type="nucleotide sequence ID" value="XM_024086943.1"/>
</dbReference>
<dbReference type="InterPro" id="IPR008806">
    <property type="entry name" value="RNA_pol_III_Rpc82_C"/>
</dbReference>
<dbReference type="RefSeq" id="XP_052744545.1">
    <property type="nucleotide sequence ID" value="XM_052888585.1"/>
</dbReference>
<feature type="domain" description="DNA-directed RNA polymerase III subunit RPC3 winged-helix" evidence="9">
    <location>
        <begin position="321"/>
        <end position="397"/>
    </location>
</feature>
<comment type="subunit">
    <text evidence="6">Component of the RNA polymerase III (Pol III) complex consisting of 17 subunits.</text>
</comment>
<proteinExistence type="inferred from homology"/>
<dbReference type="Pfam" id="PF22536">
    <property type="entry name" value="WHD_POLR3C"/>
    <property type="match status" value="1"/>
</dbReference>